<dbReference type="AlphaFoldDB" id="A0A9N9AEE6"/>
<sequence length="56" mass="6429">AAIGQMSNWLCLRFYWTLSNENSATKLRFFSQQISEPCFAAIILGFGQEFFEETSV</sequence>
<protein>
    <submittedName>
        <fullName evidence="1">7048_t:CDS:1</fullName>
    </submittedName>
</protein>
<comment type="caution">
    <text evidence="1">The sequence shown here is derived from an EMBL/GenBank/DDBJ whole genome shotgun (WGS) entry which is preliminary data.</text>
</comment>
<feature type="non-terminal residue" evidence="1">
    <location>
        <position position="1"/>
    </location>
</feature>
<dbReference type="Proteomes" id="UP000789508">
    <property type="component" value="Unassembled WGS sequence"/>
</dbReference>
<keyword evidence="2" id="KW-1185">Reference proteome</keyword>
<evidence type="ECO:0000313" key="1">
    <source>
        <dbReference type="EMBL" id="CAG8526568.1"/>
    </source>
</evidence>
<dbReference type="EMBL" id="CAJVPS010001155">
    <property type="protein sequence ID" value="CAG8526568.1"/>
    <property type="molecule type" value="Genomic_DNA"/>
</dbReference>
<reference evidence="1" key="1">
    <citation type="submission" date="2021-06" db="EMBL/GenBank/DDBJ databases">
        <authorList>
            <person name="Kallberg Y."/>
            <person name="Tangrot J."/>
            <person name="Rosling A."/>
        </authorList>
    </citation>
    <scope>NUCLEOTIDE SEQUENCE</scope>
    <source>
        <strain evidence="1">FL130A</strain>
    </source>
</reference>
<evidence type="ECO:0000313" key="2">
    <source>
        <dbReference type="Proteomes" id="UP000789508"/>
    </source>
</evidence>
<proteinExistence type="predicted"/>
<gene>
    <name evidence="1" type="ORF">ALEPTO_LOCUS4730</name>
</gene>
<organism evidence="1 2">
    <name type="scientific">Ambispora leptoticha</name>
    <dbReference type="NCBI Taxonomy" id="144679"/>
    <lineage>
        <taxon>Eukaryota</taxon>
        <taxon>Fungi</taxon>
        <taxon>Fungi incertae sedis</taxon>
        <taxon>Mucoromycota</taxon>
        <taxon>Glomeromycotina</taxon>
        <taxon>Glomeromycetes</taxon>
        <taxon>Archaeosporales</taxon>
        <taxon>Ambisporaceae</taxon>
        <taxon>Ambispora</taxon>
    </lineage>
</organism>
<accession>A0A9N9AEE6</accession>
<name>A0A9N9AEE6_9GLOM</name>